<dbReference type="PANTHER" id="PTHR24096:SF422">
    <property type="entry name" value="BCDNA.GH02901"/>
    <property type="match status" value="1"/>
</dbReference>
<proteinExistence type="inferred from homology"/>
<dbReference type="InterPro" id="IPR042099">
    <property type="entry name" value="ANL_N_sf"/>
</dbReference>
<reference evidence="6" key="1">
    <citation type="submission" date="2019-08" db="EMBL/GenBank/DDBJ databases">
        <title>The genome of the North American firefly Photinus pyralis.</title>
        <authorList>
            <consortium name="Photinus pyralis genome working group"/>
            <person name="Fallon T.R."/>
            <person name="Sander Lower S.E."/>
            <person name="Weng J.-K."/>
        </authorList>
    </citation>
    <scope>NUCLEOTIDE SEQUENCE</scope>
    <source>
        <strain evidence="6">TRF0915ILg1</strain>
        <tissue evidence="6">Whole body</tissue>
    </source>
</reference>
<dbReference type="Gene3D" id="3.40.50.12780">
    <property type="entry name" value="N-terminal domain of ligase-like"/>
    <property type="match status" value="1"/>
</dbReference>
<dbReference type="AlphaFoldDB" id="A0A8K0D0T6"/>
<dbReference type="PROSITE" id="PS00455">
    <property type="entry name" value="AMP_BINDING"/>
    <property type="match status" value="1"/>
</dbReference>
<gene>
    <name evidence="6" type="ORF">ILUMI_10236</name>
</gene>
<dbReference type="PANTHER" id="PTHR24096">
    <property type="entry name" value="LONG-CHAIN-FATTY-ACID--COA LIGASE"/>
    <property type="match status" value="1"/>
</dbReference>
<dbReference type="SUPFAM" id="SSF56801">
    <property type="entry name" value="Acetyl-CoA synthetase-like"/>
    <property type="match status" value="1"/>
</dbReference>
<comment type="similarity">
    <text evidence="2">Belongs to the ATP-dependent AMP-binding enzyme family.</text>
</comment>
<dbReference type="InterPro" id="IPR045851">
    <property type="entry name" value="AMP-bd_C_sf"/>
</dbReference>
<dbReference type="InterPro" id="IPR020845">
    <property type="entry name" value="AMP-binding_CS"/>
</dbReference>
<organism evidence="6 7">
    <name type="scientific">Ignelater luminosus</name>
    <name type="common">Cucubano</name>
    <name type="synonym">Pyrophorus luminosus</name>
    <dbReference type="NCBI Taxonomy" id="2038154"/>
    <lineage>
        <taxon>Eukaryota</taxon>
        <taxon>Metazoa</taxon>
        <taxon>Ecdysozoa</taxon>
        <taxon>Arthropoda</taxon>
        <taxon>Hexapoda</taxon>
        <taxon>Insecta</taxon>
        <taxon>Pterygota</taxon>
        <taxon>Neoptera</taxon>
        <taxon>Endopterygota</taxon>
        <taxon>Coleoptera</taxon>
        <taxon>Polyphaga</taxon>
        <taxon>Elateriformia</taxon>
        <taxon>Elateroidea</taxon>
        <taxon>Elateridae</taxon>
        <taxon>Agrypninae</taxon>
        <taxon>Pyrophorini</taxon>
        <taxon>Ignelater</taxon>
    </lineage>
</organism>
<evidence type="ECO:0008006" key="8">
    <source>
        <dbReference type="Google" id="ProtNLM"/>
    </source>
</evidence>
<feature type="domain" description="AMP-binding enzyme C-terminal" evidence="5">
    <location>
        <begin position="385"/>
        <end position="461"/>
    </location>
</feature>
<dbReference type="GO" id="GO:0005777">
    <property type="term" value="C:peroxisome"/>
    <property type="evidence" value="ECO:0007669"/>
    <property type="project" value="UniProtKB-SubCell"/>
</dbReference>
<evidence type="ECO:0000259" key="4">
    <source>
        <dbReference type="Pfam" id="PF00501"/>
    </source>
</evidence>
<dbReference type="InterPro" id="IPR025110">
    <property type="entry name" value="AMP-bd_C"/>
</dbReference>
<dbReference type="Gene3D" id="3.30.300.30">
    <property type="match status" value="1"/>
</dbReference>
<comment type="subcellular location">
    <subcellularLocation>
        <location evidence="1">Peroxisome</location>
    </subcellularLocation>
</comment>
<evidence type="ECO:0000256" key="2">
    <source>
        <dbReference type="ARBA" id="ARBA00006432"/>
    </source>
</evidence>
<evidence type="ECO:0000256" key="3">
    <source>
        <dbReference type="ARBA" id="ARBA00023140"/>
    </source>
</evidence>
<dbReference type="Proteomes" id="UP000801492">
    <property type="component" value="Unassembled WGS sequence"/>
</dbReference>
<dbReference type="InterPro" id="IPR000873">
    <property type="entry name" value="AMP-dep_synth/lig_dom"/>
</dbReference>
<accession>A0A8K0D0T6</accession>
<comment type="caution">
    <text evidence="6">The sequence shown here is derived from an EMBL/GenBank/DDBJ whole genome shotgun (WGS) entry which is preliminary data.</text>
</comment>
<keyword evidence="3" id="KW-0576">Peroxisome</keyword>
<evidence type="ECO:0000259" key="5">
    <source>
        <dbReference type="Pfam" id="PF13193"/>
    </source>
</evidence>
<feature type="domain" description="AMP-dependent synthetase/ligase" evidence="4">
    <location>
        <begin position="36"/>
        <end position="335"/>
    </location>
</feature>
<dbReference type="Pfam" id="PF00501">
    <property type="entry name" value="AMP-binding"/>
    <property type="match status" value="1"/>
</dbReference>
<dbReference type="EMBL" id="VTPC01005499">
    <property type="protein sequence ID" value="KAF2895939.1"/>
    <property type="molecule type" value="Genomic_DNA"/>
</dbReference>
<dbReference type="OrthoDB" id="10253869at2759"/>
<keyword evidence="7" id="KW-1185">Reference proteome</keyword>
<dbReference type="FunFam" id="3.30.300.30:FF:000007">
    <property type="entry name" value="4-coumarate--CoA ligase 2"/>
    <property type="match status" value="1"/>
</dbReference>
<dbReference type="GO" id="GO:0004467">
    <property type="term" value="F:long-chain fatty acid-CoA ligase activity"/>
    <property type="evidence" value="ECO:0007669"/>
    <property type="project" value="TreeGrafter"/>
</dbReference>
<sequence>MVSRCPWLFVGGCRKELSSLLSPLEGVIVSRRDLIVEEIRRQLLDSGTKAIITLTALWPAAHAAVKDIAHKIPILSIKMLEAEQIPEGSINFKEFTDTKLDMEDVSSTLPNDVVLLPYSSGTTGLPKGVELTHKNMVSNLCQVNDPVMRLSEYTTENHQDVIPGVLPWFHIYGMTAVLFNHLYNQCKIVSLPKFTPELYVSTLAKHSPQVLFIVPPIVIFMSSHPSVKKEYLQSVRSVVSGAAPLGALDEEKLLKKAEKHINMLQGYGLTETSPCVFMSSVIRKKELKIFGSTGETVANTMVKVVPADNHLGDPLGPNQPGELLVKGPQVMRGYHNKPEETKEVFVDGWLRTGDLVYYDDNKMFYITDRLKELIKVKGFQVAPAELEEIIRSYPEVADAAVIGVPHNIHGEVPKAYVVPKPNVQLDPLKLKEFVAEKVANFKQLTGGVAVVDNIPKNASGKIMRRVLKLQYEKENK</sequence>
<protein>
    <recommendedName>
        <fullName evidence="8">4-coumarate--CoA ligase</fullName>
    </recommendedName>
</protein>
<dbReference type="Pfam" id="PF13193">
    <property type="entry name" value="AMP-binding_C"/>
    <property type="match status" value="1"/>
</dbReference>
<dbReference type="GO" id="GO:0046949">
    <property type="term" value="P:fatty-acyl-CoA biosynthetic process"/>
    <property type="evidence" value="ECO:0007669"/>
    <property type="project" value="TreeGrafter"/>
</dbReference>
<evidence type="ECO:0000313" key="6">
    <source>
        <dbReference type="EMBL" id="KAF2895939.1"/>
    </source>
</evidence>
<evidence type="ECO:0000256" key="1">
    <source>
        <dbReference type="ARBA" id="ARBA00004275"/>
    </source>
</evidence>
<name>A0A8K0D0T6_IGNLU</name>
<evidence type="ECO:0000313" key="7">
    <source>
        <dbReference type="Proteomes" id="UP000801492"/>
    </source>
</evidence>